<name>A0A1H1Q265_9ACTN</name>
<protein>
    <recommendedName>
        <fullName evidence="4">DUF4244 domain-containing protein</fullName>
    </recommendedName>
</protein>
<dbReference type="STRING" id="117157.SAMN04489717_1852"/>
<dbReference type="InterPro" id="IPR025338">
    <property type="entry name" value="DUF4244"/>
</dbReference>
<evidence type="ECO:0008006" key="4">
    <source>
        <dbReference type="Google" id="ProtNLM"/>
    </source>
</evidence>
<dbReference type="OrthoDB" id="3790810at2"/>
<gene>
    <name evidence="2" type="ORF">SAMN04489717_1852</name>
</gene>
<sequence>MRKVRQLSRPDERGMTTAEYAVGTVAAASFAGLLIKLLTSSEVQQLLMKLVKAALSLAG</sequence>
<feature type="transmembrane region" description="Helical" evidence="1">
    <location>
        <begin position="20"/>
        <end position="39"/>
    </location>
</feature>
<accession>A0A1H1Q265</accession>
<dbReference type="Proteomes" id="UP000198983">
    <property type="component" value="Chromosome I"/>
</dbReference>
<organism evidence="2 3">
    <name type="scientific">Actinopolymorpha singaporensis</name>
    <dbReference type="NCBI Taxonomy" id="117157"/>
    <lineage>
        <taxon>Bacteria</taxon>
        <taxon>Bacillati</taxon>
        <taxon>Actinomycetota</taxon>
        <taxon>Actinomycetes</taxon>
        <taxon>Propionibacteriales</taxon>
        <taxon>Actinopolymorphaceae</taxon>
        <taxon>Actinopolymorpha</taxon>
    </lineage>
</organism>
<proteinExistence type="predicted"/>
<keyword evidence="1" id="KW-0472">Membrane</keyword>
<dbReference type="EMBL" id="LT629732">
    <property type="protein sequence ID" value="SDS17525.1"/>
    <property type="molecule type" value="Genomic_DNA"/>
</dbReference>
<dbReference type="RefSeq" id="WP_092652385.1">
    <property type="nucleotide sequence ID" value="NZ_LT629732.1"/>
</dbReference>
<evidence type="ECO:0000313" key="2">
    <source>
        <dbReference type="EMBL" id="SDS17525.1"/>
    </source>
</evidence>
<evidence type="ECO:0000313" key="3">
    <source>
        <dbReference type="Proteomes" id="UP000198983"/>
    </source>
</evidence>
<dbReference type="AlphaFoldDB" id="A0A1H1Q265"/>
<dbReference type="Pfam" id="PF14029">
    <property type="entry name" value="DUF4244"/>
    <property type="match status" value="1"/>
</dbReference>
<keyword evidence="1" id="KW-1133">Transmembrane helix</keyword>
<reference evidence="2 3" key="1">
    <citation type="submission" date="2016-10" db="EMBL/GenBank/DDBJ databases">
        <authorList>
            <person name="de Groot N.N."/>
        </authorList>
    </citation>
    <scope>NUCLEOTIDE SEQUENCE [LARGE SCALE GENOMIC DNA]</scope>
    <source>
        <strain evidence="2 3">DSM 22024</strain>
    </source>
</reference>
<keyword evidence="3" id="KW-1185">Reference proteome</keyword>
<keyword evidence="1" id="KW-0812">Transmembrane</keyword>
<evidence type="ECO:0000256" key="1">
    <source>
        <dbReference type="SAM" id="Phobius"/>
    </source>
</evidence>